<reference evidence="3" key="1">
    <citation type="submission" date="2021-03" db="EMBL/GenBank/DDBJ databases">
        <authorList>
            <person name="Tagirdzhanova G."/>
        </authorList>
    </citation>
    <scope>NUCLEOTIDE SEQUENCE</scope>
</reference>
<dbReference type="GO" id="GO:0005634">
    <property type="term" value="C:nucleus"/>
    <property type="evidence" value="ECO:0007669"/>
    <property type="project" value="TreeGrafter"/>
</dbReference>
<feature type="non-terminal residue" evidence="3">
    <location>
        <position position="374"/>
    </location>
</feature>
<evidence type="ECO:0000313" key="3">
    <source>
        <dbReference type="EMBL" id="CAF9927138.1"/>
    </source>
</evidence>
<evidence type="ECO:0000313" key="4">
    <source>
        <dbReference type="Proteomes" id="UP000664521"/>
    </source>
</evidence>
<dbReference type="AlphaFoldDB" id="A0A8H3FM76"/>
<dbReference type="PROSITE" id="PS50076">
    <property type="entry name" value="DNAJ_2"/>
    <property type="match status" value="1"/>
</dbReference>
<gene>
    <name evidence="3" type="ORF">HETSPECPRED_006516</name>
</gene>
<dbReference type="PRINTS" id="PR00625">
    <property type="entry name" value="JDOMAIN"/>
</dbReference>
<dbReference type="PANTHER" id="PTHR44144">
    <property type="entry name" value="DNAJ HOMOLOG SUBFAMILY C MEMBER 9"/>
    <property type="match status" value="1"/>
</dbReference>
<dbReference type="Gene3D" id="1.10.287.110">
    <property type="entry name" value="DnaJ domain"/>
    <property type="match status" value="1"/>
</dbReference>
<dbReference type="PROSITE" id="PS00636">
    <property type="entry name" value="DNAJ_1"/>
    <property type="match status" value="1"/>
</dbReference>
<keyword evidence="4" id="KW-1185">Reference proteome</keyword>
<feature type="compositionally biased region" description="Acidic residues" evidence="1">
    <location>
        <begin position="298"/>
        <end position="323"/>
    </location>
</feature>
<dbReference type="FunFam" id="1.10.287.110:FF:000110">
    <property type="entry name" value="DnaJ domain protein (AFU_orthologue AFUA_2G13210)"/>
    <property type="match status" value="1"/>
</dbReference>
<dbReference type="SMART" id="SM00271">
    <property type="entry name" value="DnaJ"/>
    <property type="match status" value="1"/>
</dbReference>
<feature type="compositionally biased region" description="Acidic residues" evidence="1">
    <location>
        <begin position="340"/>
        <end position="362"/>
    </location>
</feature>
<dbReference type="InterPro" id="IPR018253">
    <property type="entry name" value="DnaJ_domain_CS"/>
</dbReference>
<dbReference type="InterPro" id="IPR056453">
    <property type="entry name" value="HTH_DNAJC9"/>
</dbReference>
<dbReference type="Pfam" id="PF00226">
    <property type="entry name" value="DnaJ"/>
    <property type="match status" value="1"/>
</dbReference>
<dbReference type="InterPro" id="IPR001623">
    <property type="entry name" value="DnaJ_domain"/>
</dbReference>
<dbReference type="Pfam" id="PF23302">
    <property type="entry name" value="HTH_DNAJC9"/>
    <property type="match status" value="1"/>
</dbReference>
<proteinExistence type="predicted"/>
<protein>
    <recommendedName>
        <fullName evidence="2">J domain-containing protein</fullName>
    </recommendedName>
</protein>
<feature type="compositionally biased region" description="Basic residues" evidence="1">
    <location>
        <begin position="278"/>
        <end position="292"/>
    </location>
</feature>
<dbReference type="EMBL" id="CAJPDS010000043">
    <property type="protein sequence ID" value="CAF9927138.1"/>
    <property type="molecule type" value="Genomic_DNA"/>
</dbReference>
<dbReference type="InterPro" id="IPR036869">
    <property type="entry name" value="J_dom_sf"/>
</dbReference>
<dbReference type="GO" id="GO:0031072">
    <property type="term" value="F:heat shock protein binding"/>
    <property type="evidence" value="ECO:0007669"/>
    <property type="project" value="TreeGrafter"/>
</dbReference>
<dbReference type="PANTHER" id="PTHR44144:SF1">
    <property type="entry name" value="DNAJ HOMOLOG SUBFAMILY C MEMBER 9"/>
    <property type="match status" value="1"/>
</dbReference>
<comment type="caution">
    <text evidence="3">The sequence shown here is derived from an EMBL/GenBank/DDBJ whole genome shotgun (WGS) entry which is preliminary data.</text>
</comment>
<evidence type="ECO:0000259" key="2">
    <source>
        <dbReference type="PROSITE" id="PS50076"/>
    </source>
</evidence>
<feature type="region of interest" description="Disordered" evidence="1">
    <location>
        <begin position="247"/>
        <end position="374"/>
    </location>
</feature>
<accession>A0A8H3FM76</accession>
<dbReference type="CDD" id="cd06257">
    <property type="entry name" value="DnaJ"/>
    <property type="match status" value="1"/>
</dbReference>
<sequence length="374" mass="41991">MADVAGEPPKVVNPYKVLGLSKTSTATEVKTAYKKLALKHHPDKVADSARSSAHAKFQEIAFAYAILSDPTRRNRYDTTGSTSESVPDDFNWKSFFKAQYAETVTSDKLNNFKSTYQGSEEEKRDVIAAYKKRKGNLTKLFKDVMLSNPLDDEDRFKAIIDAAIAAGEAEPFDAYYNADPRERRDRIRVAQREGKEALELAKELGVHDSLFGNGRPEGQEKKGLAELIQQRQKARAATFLDDLTAKYVNGAGQKGAARGKKRKPEESEEEISSTVAQPRKKGKSTKKRKANKPKANEWETESGDEDEIDVSEQPIDEPSEEAFQEVASRPLKQRRRQVVEEDSEAEESLGDEDTDEDQESEEEVKPKRSKVKPK</sequence>
<dbReference type="InterPro" id="IPR052594">
    <property type="entry name" value="J_domain-containing_protein"/>
</dbReference>
<feature type="domain" description="J" evidence="2">
    <location>
        <begin position="13"/>
        <end position="80"/>
    </location>
</feature>
<dbReference type="GO" id="GO:0005737">
    <property type="term" value="C:cytoplasm"/>
    <property type="evidence" value="ECO:0007669"/>
    <property type="project" value="TreeGrafter"/>
</dbReference>
<dbReference type="SUPFAM" id="SSF46565">
    <property type="entry name" value="Chaperone J-domain"/>
    <property type="match status" value="1"/>
</dbReference>
<evidence type="ECO:0000256" key="1">
    <source>
        <dbReference type="SAM" id="MobiDB-lite"/>
    </source>
</evidence>
<name>A0A8H3FM76_9LECA</name>
<dbReference type="OrthoDB" id="110024at2759"/>
<dbReference type="Proteomes" id="UP000664521">
    <property type="component" value="Unassembled WGS sequence"/>
</dbReference>
<organism evidence="3 4">
    <name type="scientific">Heterodermia speciosa</name>
    <dbReference type="NCBI Taxonomy" id="116794"/>
    <lineage>
        <taxon>Eukaryota</taxon>
        <taxon>Fungi</taxon>
        <taxon>Dikarya</taxon>
        <taxon>Ascomycota</taxon>
        <taxon>Pezizomycotina</taxon>
        <taxon>Lecanoromycetes</taxon>
        <taxon>OSLEUM clade</taxon>
        <taxon>Lecanoromycetidae</taxon>
        <taxon>Caliciales</taxon>
        <taxon>Physciaceae</taxon>
        <taxon>Heterodermia</taxon>
    </lineage>
</organism>